<evidence type="ECO:0000313" key="5">
    <source>
        <dbReference type="EMBL" id="QDL89225.1"/>
    </source>
</evidence>
<dbReference type="Pfam" id="PF00392">
    <property type="entry name" value="GntR"/>
    <property type="match status" value="1"/>
</dbReference>
<evidence type="ECO:0000259" key="4">
    <source>
        <dbReference type="PROSITE" id="PS50949"/>
    </source>
</evidence>
<feature type="domain" description="HTH gntR-type" evidence="4">
    <location>
        <begin position="1"/>
        <end position="66"/>
    </location>
</feature>
<dbReference type="Gene3D" id="1.20.120.530">
    <property type="entry name" value="GntR ligand-binding domain-like"/>
    <property type="match status" value="1"/>
</dbReference>
<evidence type="ECO:0000256" key="3">
    <source>
        <dbReference type="ARBA" id="ARBA00023163"/>
    </source>
</evidence>
<dbReference type="InterPro" id="IPR036390">
    <property type="entry name" value="WH_DNA-bd_sf"/>
</dbReference>
<keyword evidence="1" id="KW-0805">Transcription regulation</keyword>
<dbReference type="InterPro" id="IPR000524">
    <property type="entry name" value="Tscrpt_reg_HTH_GntR"/>
</dbReference>
<evidence type="ECO:0000256" key="1">
    <source>
        <dbReference type="ARBA" id="ARBA00023015"/>
    </source>
</evidence>
<dbReference type="GO" id="GO:0003677">
    <property type="term" value="F:DNA binding"/>
    <property type="evidence" value="ECO:0007669"/>
    <property type="project" value="UniProtKB-KW"/>
</dbReference>
<accession>A0A515HIG9</accession>
<dbReference type="Pfam" id="PF07729">
    <property type="entry name" value="FCD"/>
    <property type="match status" value="1"/>
</dbReference>
<dbReference type="EMBL" id="MH392236">
    <property type="protein sequence ID" value="QDL89225.1"/>
    <property type="molecule type" value="Genomic_DNA"/>
</dbReference>
<dbReference type="PANTHER" id="PTHR43537">
    <property type="entry name" value="TRANSCRIPTIONAL REGULATOR, GNTR FAMILY"/>
    <property type="match status" value="1"/>
</dbReference>
<organism evidence="5">
    <name type="scientific">Sym plasmid</name>
    <dbReference type="NCBI Taxonomy" id="28430"/>
    <lineage>
        <taxon>other sequences</taxon>
        <taxon>plasmids</taxon>
    </lineage>
</organism>
<dbReference type="AlphaFoldDB" id="A0A515HIG9"/>
<protein>
    <submittedName>
        <fullName evidence="5">GntR family transcriptional regulator</fullName>
    </submittedName>
</protein>
<sequence length="215" mass="23873">MPLQIADALALEIIEERYAPGERLNEIQIAARWGVSRSPLREALRILEKRGLVVITPQRGARVTTLSLEEVEQLFEIRAVLVGLAAKGAASRIDGNAAQRLDVLLLQLEESLPDAERYERASATTTIEIAVMSRSPPLTEMIVSFAHRIGRYARLGLGTQARRTTSIAHWRSLVEAIQAGDGERAETIHRRLALENRDEAVKAVDADRKLSHFLV</sequence>
<dbReference type="GO" id="GO:0003700">
    <property type="term" value="F:DNA-binding transcription factor activity"/>
    <property type="evidence" value="ECO:0007669"/>
    <property type="project" value="InterPro"/>
</dbReference>
<gene>
    <name evidence="5" type="primary">ydfH</name>
    <name evidence="5" type="ORF">pTL25_00058</name>
</gene>
<dbReference type="CDD" id="cd07377">
    <property type="entry name" value="WHTH_GntR"/>
    <property type="match status" value="1"/>
</dbReference>
<dbReference type="SMART" id="SM00345">
    <property type="entry name" value="HTH_GNTR"/>
    <property type="match status" value="1"/>
</dbReference>
<dbReference type="InterPro" id="IPR036388">
    <property type="entry name" value="WH-like_DNA-bd_sf"/>
</dbReference>
<dbReference type="SMART" id="SM00895">
    <property type="entry name" value="FCD"/>
    <property type="match status" value="1"/>
</dbReference>
<geneLocation type="plasmid" evidence="5">
    <name>pTL25</name>
</geneLocation>
<keyword evidence="3" id="KW-0804">Transcription</keyword>
<proteinExistence type="predicted"/>
<keyword evidence="5" id="KW-0614">Plasmid</keyword>
<dbReference type="SUPFAM" id="SSF48008">
    <property type="entry name" value="GntR ligand-binding domain-like"/>
    <property type="match status" value="1"/>
</dbReference>
<dbReference type="PRINTS" id="PR00035">
    <property type="entry name" value="HTHGNTR"/>
</dbReference>
<keyword evidence="2" id="KW-0238">DNA-binding</keyword>
<evidence type="ECO:0000256" key="2">
    <source>
        <dbReference type="ARBA" id="ARBA00023125"/>
    </source>
</evidence>
<dbReference type="SUPFAM" id="SSF46785">
    <property type="entry name" value="Winged helix' DNA-binding domain"/>
    <property type="match status" value="1"/>
</dbReference>
<dbReference type="InterPro" id="IPR008920">
    <property type="entry name" value="TF_FadR/GntR_C"/>
</dbReference>
<reference evidence="5" key="1">
    <citation type="submission" date="2018-05" db="EMBL/GenBank/DDBJ databases">
        <title>Plant species dependent abundance and diversity of IncP-1 plasmids in the rhizosphere - sequence analysis provides new insights into the role as efficient and dynamic means for rapid bacterial adaptation.</title>
        <authorList>
            <person name="Nour E."/>
            <person name="Shintani M."/>
            <person name="Elsayed T."/>
            <person name="Blau K."/>
            <person name="Jechalke S."/>
            <person name="Sproeer C."/>
            <person name="Bunk B."/>
            <person name="Overmann J."/>
            <person name="Smalla K."/>
        </authorList>
    </citation>
    <scope>NUCLEOTIDE SEQUENCE</scope>
    <source>
        <plasmid evidence="5">pTL25</plasmid>
    </source>
</reference>
<dbReference type="Gene3D" id="1.10.10.10">
    <property type="entry name" value="Winged helix-like DNA-binding domain superfamily/Winged helix DNA-binding domain"/>
    <property type="match status" value="1"/>
</dbReference>
<dbReference type="PANTHER" id="PTHR43537:SF24">
    <property type="entry name" value="GLUCONATE OPERON TRANSCRIPTIONAL REPRESSOR"/>
    <property type="match status" value="1"/>
</dbReference>
<name>A0A515HIG9_9ZZZZ</name>
<dbReference type="InterPro" id="IPR011711">
    <property type="entry name" value="GntR_C"/>
</dbReference>
<dbReference type="PROSITE" id="PS50949">
    <property type="entry name" value="HTH_GNTR"/>
    <property type="match status" value="1"/>
</dbReference>